<evidence type="ECO:0000313" key="6">
    <source>
        <dbReference type="Proteomes" id="UP000217763"/>
    </source>
</evidence>
<organism evidence="5 6">
    <name type="scientific">Zobellella denitrificans</name>
    <dbReference type="NCBI Taxonomy" id="347534"/>
    <lineage>
        <taxon>Bacteria</taxon>
        <taxon>Pseudomonadati</taxon>
        <taxon>Pseudomonadota</taxon>
        <taxon>Gammaproteobacteria</taxon>
        <taxon>Aeromonadales</taxon>
        <taxon>Aeromonadaceae</taxon>
        <taxon>Zobellella</taxon>
    </lineage>
</organism>
<feature type="domain" description="EAL" evidence="3">
    <location>
        <begin position="609"/>
        <end position="857"/>
    </location>
</feature>
<dbReference type="Pfam" id="PF00990">
    <property type="entry name" value="GGDEF"/>
    <property type="match status" value="1"/>
</dbReference>
<evidence type="ECO:0000256" key="1">
    <source>
        <dbReference type="ARBA" id="ARBA00001946"/>
    </source>
</evidence>
<dbReference type="SMART" id="SM00267">
    <property type="entry name" value="GGDEF"/>
    <property type="match status" value="1"/>
</dbReference>
<dbReference type="SUPFAM" id="SSF55073">
    <property type="entry name" value="Nucleotide cyclase"/>
    <property type="match status" value="1"/>
</dbReference>
<dbReference type="InterPro" id="IPR035919">
    <property type="entry name" value="EAL_sf"/>
</dbReference>
<dbReference type="PROSITE" id="PS50883">
    <property type="entry name" value="EAL"/>
    <property type="match status" value="1"/>
</dbReference>
<dbReference type="CDD" id="cd01949">
    <property type="entry name" value="GGDEF"/>
    <property type="match status" value="1"/>
</dbReference>
<name>A0A291HS54_9GAMM</name>
<gene>
    <name evidence="5" type="ORF">AN401_14665</name>
</gene>
<reference evidence="6" key="1">
    <citation type="submission" date="2015-09" db="EMBL/GenBank/DDBJ databases">
        <authorList>
            <person name="Shao Z."/>
            <person name="Wang L."/>
        </authorList>
    </citation>
    <scope>NUCLEOTIDE SEQUENCE [LARGE SCALE GENOMIC DNA]</scope>
    <source>
        <strain evidence="6">F13-1</strain>
    </source>
</reference>
<evidence type="ECO:0000259" key="4">
    <source>
        <dbReference type="PROSITE" id="PS50887"/>
    </source>
</evidence>
<dbReference type="PANTHER" id="PTHR33121">
    <property type="entry name" value="CYCLIC DI-GMP PHOSPHODIESTERASE PDEF"/>
    <property type="match status" value="1"/>
</dbReference>
<comment type="cofactor">
    <cofactor evidence="1">
        <name>Mg(2+)</name>
        <dbReference type="ChEBI" id="CHEBI:18420"/>
    </cofactor>
</comment>
<dbReference type="InterPro" id="IPR043128">
    <property type="entry name" value="Rev_trsase/Diguanyl_cyclase"/>
</dbReference>
<dbReference type="FunFam" id="3.30.70.270:FF:000001">
    <property type="entry name" value="Diguanylate cyclase domain protein"/>
    <property type="match status" value="1"/>
</dbReference>
<dbReference type="InterPro" id="IPR029787">
    <property type="entry name" value="Nucleotide_cyclase"/>
</dbReference>
<feature type="transmembrane region" description="Helical" evidence="2">
    <location>
        <begin position="12"/>
        <end position="31"/>
    </location>
</feature>
<dbReference type="Gene3D" id="3.30.70.270">
    <property type="match status" value="1"/>
</dbReference>
<dbReference type="KEGG" id="zdf:AN401_14665"/>
<accession>A0A291HS54</accession>
<dbReference type="EMBL" id="CP012621">
    <property type="protein sequence ID" value="ATG74949.1"/>
    <property type="molecule type" value="Genomic_DNA"/>
</dbReference>
<dbReference type="SMART" id="SM00052">
    <property type="entry name" value="EAL"/>
    <property type="match status" value="1"/>
</dbReference>
<keyword evidence="2" id="KW-0472">Membrane</keyword>
<dbReference type="InterPro" id="IPR001633">
    <property type="entry name" value="EAL_dom"/>
</dbReference>
<evidence type="ECO:0000313" key="5">
    <source>
        <dbReference type="EMBL" id="ATG74949.1"/>
    </source>
</evidence>
<keyword evidence="6" id="KW-1185">Reference proteome</keyword>
<dbReference type="GO" id="GO:0071111">
    <property type="term" value="F:cyclic-guanylate-specific phosphodiesterase activity"/>
    <property type="evidence" value="ECO:0007669"/>
    <property type="project" value="InterPro"/>
</dbReference>
<sequence>MAGRPTTIKRYLLNRTLLFSVIGFLLLLVVANQAYQSSIRENARQVAASVAENTFNSMYLIMSQGWTRGQLESFLAQLEAGSAGGSFHIGLYRGELVNERFGEIDQPTPDAALQQALQSGTIAAFDRGEHLRYLYPLNASENCLACHTNARLGDTLGVIEVGQDLSPQLGLANRNLLYYLLLLSPLPLLFAFWAVRRVSLHINDSVQHLSRSIEQVESLSDLSRMGEARRQFRFKEMNNIFGQVEQLADKLRNIAVDKDLLEFEIRLLEKFVITSEVVRDWREYVNVLMLDINRVLDIYTMFSIFKVDDELFDLEIFWLRPPSPLTREMMEKAVLTRLRAQDSFFSHSEFKLHHNMVQGGGEAVIELGARDIELQTKSLLVETPKIGGIVGIGVQADIVKDKTKVLVLESILSTLLNVVGSVKAIYKYTRDLEYYATRDPLTNLYNQRMFWELLEYELDRSRRHGYPVAMLLLDLDNFKSVNDGYGHASGDRLLTELSLLLKQQLGNGDVLARYGGDEFVIVLPEADLDKAGRVSERVLKALDGFVMEHEGGALKTTCSIGVGIYPDHADNAKELFMFVDNLMYRAKAQGKNRVSLPKEQDVADIFRDMSEKTQLVNQAIEQRTLLPVFQPILPLADGEPGAVEVLSRIRLADDSLMNAGEFIEIAESMGKVHLLDYIVMEKAFGQVRDTGYGGLLFINLSPRAVLVNDFLARVNGLVQQYAMDPGRVVFEITERDTVKSMVLLEKFIRALKDAGFLLAIDDFGSGFSSFHYLKHLPIDFVKIEGEFIANMANDSRDMAFVSSITQLARQLEVKTVAEYVETEEVLALVRATGIDYAQGYHIGRPTPELASVMARMG</sequence>
<dbReference type="Gene3D" id="3.20.20.450">
    <property type="entry name" value="EAL domain"/>
    <property type="match status" value="1"/>
</dbReference>
<dbReference type="InterPro" id="IPR000160">
    <property type="entry name" value="GGDEF_dom"/>
</dbReference>
<evidence type="ECO:0000256" key="2">
    <source>
        <dbReference type="SAM" id="Phobius"/>
    </source>
</evidence>
<dbReference type="RefSeq" id="WP_096779781.1">
    <property type="nucleotide sequence ID" value="NZ_CP012621.1"/>
</dbReference>
<dbReference type="Gene3D" id="3.30.450.290">
    <property type="match status" value="1"/>
</dbReference>
<dbReference type="CDD" id="cd01948">
    <property type="entry name" value="EAL"/>
    <property type="match status" value="1"/>
</dbReference>
<dbReference type="NCBIfam" id="TIGR00254">
    <property type="entry name" value="GGDEF"/>
    <property type="match status" value="1"/>
</dbReference>
<protein>
    <submittedName>
        <fullName evidence="5">Diguanylate cyclase</fullName>
    </submittedName>
</protein>
<dbReference type="SUPFAM" id="SSF141868">
    <property type="entry name" value="EAL domain-like"/>
    <property type="match status" value="1"/>
</dbReference>
<dbReference type="AlphaFoldDB" id="A0A291HS54"/>
<feature type="domain" description="GGDEF" evidence="4">
    <location>
        <begin position="466"/>
        <end position="599"/>
    </location>
</feature>
<keyword evidence="2" id="KW-1133">Transmembrane helix</keyword>
<proteinExistence type="predicted"/>
<dbReference type="Pfam" id="PF00563">
    <property type="entry name" value="EAL"/>
    <property type="match status" value="1"/>
</dbReference>
<evidence type="ECO:0000259" key="3">
    <source>
        <dbReference type="PROSITE" id="PS50883"/>
    </source>
</evidence>
<dbReference type="InterPro" id="IPR050706">
    <property type="entry name" value="Cyclic-di-GMP_PDE-like"/>
</dbReference>
<dbReference type="PROSITE" id="PS50887">
    <property type="entry name" value="GGDEF"/>
    <property type="match status" value="1"/>
</dbReference>
<keyword evidence="2" id="KW-0812">Transmembrane</keyword>
<dbReference type="PANTHER" id="PTHR33121:SF71">
    <property type="entry name" value="OXYGEN SENSOR PROTEIN DOSP"/>
    <property type="match status" value="1"/>
</dbReference>
<dbReference type="Proteomes" id="UP000217763">
    <property type="component" value="Chromosome"/>
</dbReference>